<comment type="caution">
    <text evidence="3">The sequence shown here is derived from an EMBL/GenBank/DDBJ whole genome shotgun (WGS) entry which is preliminary data.</text>
</comment>
<dbReference type="PANTHER" id="PTHR46148">
    <property type="entry name" value="CHROMO DOMAIN-CONTAINING PROTEIN"/>
    <property type="match status" value="1"/>
</dbReference>
<dbReference type="Pfam" id="PF24626">
    <property type="entry name" value="SH3_Tf2-1"/>
    <property type="match status" value="1"/>
</dbReference>
<keyword evidence="4" id="KW-1185">Reference proteome</keyword>
<keyword evidence="1" id="KW-0472">Membrane</keyword>
<evidence type="ECO:0000256" key="1">
    <source>
        <dbReference type="SAM" id="Phobius"/>
    </source>
</evidence>
<reference evidence="3" key="1">
    <citation type="submission" date="2023-03" db="EMBL/GenBank/DDBJ databases">
        <title>Chromosome-scale reference genome and RAD-based genetic map of yellow starthistle (Centaurea solstitialis) reveal putative structural variation and QTLs associated with invader traits.</title>
        <authorList>
            <person name="Reatini B."/>
            <person name="Cang F.A."/>
            <person name="Jiang Q."/>
            <person name="Mckibben M.T.W."/>
            <person name="Barker M.S."/>
            <person name="Rieseberg L.H."/>
            <person name="Dlugosch K.M."/>
        </authorList>
    </citation>
    <scope>NUCLEOTIDE SEQUENCE</scope>
    <source>
        <strain evidence="3">CAN-66</strain>
        <tissue evidence="3">Leaf</tissue>
    </source>
</reference>
<dbReference type="Proteomes" id="UP001172457">
    <property type="component" value="Chromosome 1"/>
</dbReference>
<feature type="transmembrane region" description="Helical" evidence="1">
    <location>
        <begin position="245"/>
        <end position="270"/>
    </location>
</feature>
<evidence type="ECO:0000313" key="4">
    <source>
        <dbReference type="Proteomes" id="UP001172457"/>
    </source>
</evidence>
<dbReference type="PANTHER" id="PTHR46148:SF57">
    <property type="entry name" value="OS12G0499874 PROTEIN"/>
    <property type="match status" value="1"/>
</dbReference>
<accession>A0AA38U380</accession>
<keyword evidence="1" id="KW-0812">Transmembrane</keyword>
<sequence length="291" mass="32003">MLVSVWHRMRCCTGGDVELLCLGKVGQCKLGSTGVVQMATGSIEIIQEWLQATQSRQKSYDDKRRSDLEFIGGDDVMVKVSLRKGVIKFRKRGKHGSIFIGSFRVIACVSKVAYGLELPQELSQIRNTCLLRECLADELAYIPTDKGKLRSCGIRIWTGKGSMGALQRGQSGRWSRKPSLGQVFGAVPSLSDFGDEILISGGELKIEGEGCVLQGRLVQLKAQSTVWGEIDHRGIVVIAFLTQVYVWSLPACTVRTLVIACLVLICVMVLREKTKGRELLEVPVAAKAQFN</sequence>
<dbReference type="AlphaFoldDB" id="A0AA38U380"/>
<dbReference type="EMBL" id="JARYMX010000001">
    <property type="protein sequence ID" value="KAJ9566321.1"/>
    <property type="molecule type" value="Genomic_DNA"/>
</dbReference>
<dbReference type="InterPro" id="IPR056924">
    <property type="entry name" value="SH3_Tf2-1"/>
</dbReference>
<feature type="domain" description="Tf2-1-like SH3-like" evidence="2">
    <location>
        <begin position="73"/>
        <end position="127"/>
    </location>
</feature>
<gene>
    <name evidence="3" type="ORF">OSB04_002287</name>
</gene>
<organism evidence="3 4">
    <name type="scientific">Centaurea solstitialis</name>
    <name type="common">yellow star-thistle</name>
    <dbReference type="NCBI Taxonomy" id="347529"/>
    <lineage>
        <taxon>Eukaryota</taxon>
        <taxon>Viridiplantae</taxon>
        <taxon>Streptophyta</taxon>
        <taxon>Embryophyta</taxon>
        <taxon>Tracheophyta</taxon>
        <taxon>Spermatophyta</taxon>
        <taxon>Magnoliopsida</taxon>
        <taxon>eudicotyledons</taxon>
        <taxon>Gunneridae</taxon>
        <taxon>Pentapetalae</taxon>
        <taxon>asterids</taxon>
        <taxon>campanulids</taxon>
        <taxon>Asterales</taxon>
        <taxon>Asteraceae</taxon>
        <taxon>Carduoideae</taxon>
        <taxon>Cardueae</taxon>
        <taxon>Centaureinae</taxon>
        <taxon>Centaurea</taxon>
    </lineage>
</organism>
<evidence type="ECO:0000313" key="3">
    <source>
        <dbReference type="EMBL" id="KAJ9566321.1"/>
    </source>
</evidence>
<keyword evidence="1" id="KW-1133">Transmembrane helix</keyword>
<protein>
    <recommendedName>
        <fullName evidence="2">Tf2-1-like SH3-like domain-containing protein</fullName>
    </recommendedName>
</protein>
<proteinExistence type="predicted"/>
<name>A0AA38U380_9ASTR</name>
<evidence type="ECO:0000259" key="2">
    <source>
        <dbReference type="Pfam" id="PF24626"/>
    </source>
</evidence>